<dbReference type="CDD" id="cd12797">
    <property type="entry name" value="M23_peptidase"/>
    <property type="match status" value="1"/>
</dbReference>
<feature type="domain" description="M23ase beta-sheet core" evidence="2">
    <location>
        <begin position="215"/>
        <end position="302"/>
    </location>
</feature>
<organism evidence="3 4">
    <name type="scientific">Streptomyces coryli</name>
    <dbReference type="NCBI Taxonomy" id="1128680"/>
    <lineage>
        <taxon>Bacteria</taxon>
        <taxon>Bacillati</taxon>
        <taxon>Actinomycetota</taxon>
        <taxon>Actinomycetes</taxon>
        <taxon>Kitasatosporales</taxon>
        <taxon>Streptomycetaceae</taxon>
        <taxon>Streptomyces</taxon>
    </lineage>
</organism>
<dbReference type="InterPro" id="IPR016047">
    <property type="entry name" value="M23ase_b-sheet_dom"/>
</dbReference>
<dbReference type="AlphaFoldDB" id="A0A6G4TWA7"/>
<dbReference type="GO" id="GO:0004222">
    <property type="term" value="F:metalloendopeptidase activity"/>
    <property type="evidence" value="ECO:0007669"/>
    <property type="project" value="TreeGrafter"/>
</dbReference>
<dbReference type="EMBL" id="JAAKZV010000012">
    <property type="protein sequence ID" value="NGN63327.1"/>
    <property type="molecule type" value="Genomic_DNA"/>
</dbReference>
<evidence type="ECO:0000313" key="3">
    <source>
        <dbReference type="EMBL" id="NGN63327.1"/>
    </source>
</evidence>
<evidence type="ECO:0000256" key="1">
    <source>
        <dbReference type="SAM" id="MobiDB-lite"/>
    </source>
</evidence>
<accession>A0A6G4TWA7</accession>
<dbReference type="FunFam" id="2.70.70.10:FF:000013">
    <property type="entry name" value="Peptidase family M23"/>
    <property type="match status" value="1"/>
</dbReference>
<gene>
    <name evidence="3" type="ORF">G5C51_05320</name>
</gene>
<name>A0A6G4TWA7_9ACTN</name>
<protein>
    <submittedName>
        <fullName evidence="3">Peptidoglycan DD-metalloendopeptidase family protein</fullName>
    </submittedName>
</protein>
<dbReference type="PANTHER" id="PTHR21666:SF270">
    <property type="entry name" value="MUREIN HYDROLASE ACTIVATOR ENVC"/>
    <property type="match status" value="1"/>
</dbReference>
<dbReference type="Proteomes" id="UP000481583">
    <property type="component" value="Unassembled WGS sequence"/>
</dbReference>
<reference evidence="3 4" key="1">
    <citation type="submission" date="2020-02" db="EMBL/GenBank/DDBJ databases">
        <title>Whole-genome analyses of novel actinobacteria.</title>
        <authorList>
            <person name="Sahin N."/>
        </authorList>
    </citation>
    <scope>NUCLEOTIDE SEQUENCE [LARGE SCALE GENOMIC DNA]</scope>
    <source>
        <strain evidence="3 4">A7024</strain>
    </source>
</reference>
<comment type="caution">
    <text evidence="3">The sequence shown here is derived from an EMBL/GenBank/DDBJ whole genome shotgun (WGS) entry which is preliminary data.</text>
</comment>
<feature type="region of interest" description="Disordered" evidence="1">
    <location>
        <begin position="155"/>
        <end position="193"/>
    </location>
</feature>
<dbReference type="PANTHER" id="PTHR21666">
    <property type="entry name" value="PEPTIDASE-RELATED"/>
    <property type="match status" value="1"/>
</dbReference>
<dbReference type="Gene3D" id="2.70.70.10">
    <property type="entry name" value="Glucose Permease (Domain IIA)"/>
    <property type="match status" value="1"/>
</dbReference>
<evidence type="ECO:0000313" key="4">
    <source>
        <dbReference type="Proteomes" id="UP000481583"/>
    </source>
</evidence>
<sequence>MREVDRLFQEASKTTLKYEKSMRAVTKQRSKVAKLRKSVRREKRKLTVLRGKLGRMAAQQYRSGGGGLGNTAELLLTRSPADLLQRVELQGKGEDAADRLYTAADLAKMRIEAEQRRATGALGRLNEDLDERRKLKKSLEKRLATAQAKLEKLQAAEAKKAKNRSQGCDTNPKKQKYVPDGSDDKGPSGRKWRKPVQKYQLTAHFGESSEHWSQRHTGLDFAVPWDRPVTSVGYGTVHAVGCDGSFGNNVTIKHDDGYYTFYAHLAEIHASPGRRVFPGETLGLSGSTGNSNGPHLHFEVRMTPQFGSGIDPERWLKGKGLKP</sequence>
<evidence type="ECO:0000259" key="2">
    <source>
        <dbReference type="Pfam" id="PF01551"/>
    </source>
</evidence>
<dbReference type="InterPro" id="IPR011055">
    <property type="entry name" value="Dup_hybrid_motif"/>
</dbReference>
<proteinExistence type="predicted"/>
<dbReference type="Pfam" id="PF01551">
    <property type="entry name" value="Peptidase_M23"/>
    <property type="match status" value="1"/>
</dbReference>
<keyword evidence="4" id="KW-1185">Reference proteome</keyword>
<dbReference type="SUPFAM" id="SSF51261">
    <property type="entry name" value="Duplicated hybrid motif"/>
    <property type="match status" value="1"/>
</dbReference>
<dbReference type="InterPro" id="IPR050570">
    <property type="entry name" value="Cell_wall_metabolism_enzyme"/>
</dbReference>